<dbReference type="RefSeq" id="WP_112231929.1">
    <property type="nucleotide sequence ID" value="NZ_QLTT01000014.1"/>
</dbReference>
<comment type="caution">
    <text evidence="2">The sequence shown here is derived from an EMBL/GenBank/DDBJ whole genome shotgun (WGS) entry which is preliminary data.</text>
</comment>
<sequence>MDSENTWYDDDPGSTPATVPVTDSVAAADMAVPPCDHPEIGEHVDKMATTTESATPSGPDNGPDLPVPGRRAESAASANEVVQLAAVLDLFGRMKLIEDEDGGWNGGDTVDALSEWFAEFGIDVDDDVIAAAQELSMPSWLASFINSQTLDTNSLIIHLSSDNTSCTDLTRTHLTTLVRALGEGTTTTVYDNPGEQILRVNHADLDPVMF</sequence>
<evidence type="ECO:0000313" key="2">
    <source>
        <dbReference type="EMBL" id="RAS59483.1"/>
    </source>
</evidence>
<feature type="compositionally biased region" description="Acidic residues" evidence="1">
    <location>
        <begin position="1"/>
        <end position="12"/>
    </location>
</feature>
<feature type="compositionally biased region" description="Basic and acidic residues" evidence="1">
    <location>
        <begin position="36"/>
        <end position="46"/>
    </location>
</feature>
<accession>A0ABX9DW10</accession>
<feature type="compositionally biased region" description="Polar residues" evidence="1">
    <location>
        <begin position="48"/>
        <end position="58"/>
    </location>
</feature>
<reference evidence="2 3" key="1">
    <citation type="submission" date="2018-06" db="EMBL/GenBank/DDBJ databases">
        <title>Genomic Encyclopedia of Type Strains, Phase IV (KMG-IV): sequencing the most valuable type-strain genomes for metagenomic binning, comparative biology and taxonomic classification.</title>
        <authorList>
            <person name="Goeker M."/>
        </authorList>
    </citation>
    <scope>NUCLEOTIDE SEQUENCE [LARGE SCALE GENOMIC DNA]</scope>
    <source>
        <strain evidence="2 3">DSM 45479</strain>
    </source>
</reference>
<proteinExistence type="predicted"/>
<dbReference type="Proteomes" id="UP000248714">
    <property type="component" value="Unassembled WGS sequence"/>
</dbReference>
<name>A0ABX9DW10_9PSEU</name>
<organism evidence="2 3">
    <name type="scientific">Lentzea atacamensis</name>
    <dbReference type="NCBI Taxonomy" id="531938"/>
    <lineage>
        <taxon>Bacteria</taxon>
        <taxon>Bacillati</taxon>
        <taxon>Actinomycetota</taxon>
        <taxon>Actinomycetes</taxon>
        <taxon>Pseudonocardiales</taxon>
        <taxon>Pseudonocardiaceae</taxon>
        <taxon>Lentzea</taxon>
    </lineage>
</organism>
<evidence type="ECO:0000313" key="3">
    <source>
        <dbReference type="Proteomes" id="UP000248714"/>
    </source>
</evidence>
<gene>
    <name evidence="2" type="ORF">C8D87_11495</name>
</gene>
<keyword evidence="3" id="KW-1185">Reference proteome</keyword>
<evidence type="ECO:0000256" key="1">
    <source>
        <dbReference type="SAM" id="MobiDB-lite"/>
    </source>
</evidence>
<dbReference type="EMBL" id="QLTT01000014">
    <property type="protein sequence ID" value="RAS59483.1"/>
    <property type="molecule type" value="Genomic_DNA"/>
</dbReference>
<feature type="region of interest" description="Disordered" evidence="1">
    <location>
        <begin position="1"/>
        <end position="74"/>
    </location>
</feature>
<protein>
    <submittedName>
        <fullName evidence="2">Uncharacterized protein</fullName>
    </submittedName>
</protein>